<evidence type="ECO:0000256" key="2">
    <source>
        <dbReference type="ARBA" id="ARBA00007647"/>
    </source>
</evidence>
<dbReference type="Pfam" id="PF01697">
    <property type="entry name" value="Glyco_transf_92"/>
    <property type="match status" value="1"/>
</dbReference>
<evidence type="ECO:0000256" key="3">
    <source>
        <dbReference type="ARBA" id="ARBA00022676"/>
    </source>
</evidence>
<reference evidence="9" key="1">
    <citation type="submission" date="2023-07" db="EMBL/GenBank/DDBJ databases">
        <authorList>
            <consortium name="CYATHOMIX"/>
        </authorList>
    </citation>
    <scope>NUCLEOTIDE SEQUENCE</scope>
    <source>
        <strain evidence="9">N/A</strain>
    </source>
</reference>
<dbReference type="EMBL" id="CATQJL010000316">
    <property type="protein sequence ID" value="CAJ0606302.1"/>
    <property type="molecule type" value="Genomic_DNA"/>
</dbReference>
<protein>
    <recommendedName>
        <fullName evidence="8">Glycosyltransferase family 92 protein</fullName>
        <ecNumber evidence="8">2.4.1.-</ecNumber>
    </recommendedName>
</protein>
<evidence type="ECO:0000256" key="7">
    <source>
        <dbReference type="ARBA" id="ARBA00023136"/>
    </source>
</evidence>
<dbReference type="AlphaFoldDB" id="A0AA36H981"/>
<comment type="subcellular location">
    <subcellularLocation>
        <location evidence="1">Membrane</location>
        <topology evidence="1">Single-pass membrane protein</topology>
    </subcellularLocation>
</comment>
<accession>A0AA36H981</accession>
<organism evidence="9 10">
    <name type="scientific">Cylicocyclus nassatus</name>
    <name type="common">Nematode worm</name>
    <dbReference type="NCBI Taxonomy" id="53992"/>
    <lineage>
        <taxon>Eukaryota</taxon>
        <taxon>Metazoa</taxon>
        <taxon>Ecdysozoa</taxon>
        <taxon>Nematoda</taxon>
        <taxon>Chromadorea</taxon>
        <taxon>Rhabditida</taxon>
        <taxon>Rhabditina</taxon>
        <taxon>Rhabditomorpha</taxon>
        <taxon>Strongyloidea</taxon>
        <taxon>Strongylidae</taxon>
        <taxon>Cylicocyclus</taxon>
    </lineage>
</organism>
<dbReference type="GO" id="GO:0016757">
    <property type="term" value="F:glycosyltransferase activity"/>
    <property type="evidence" value="ECO:0007669"/>
    <property type="project" value="UniProtKB-UniRule"/>
</dbReference>
<evidence type="ECO:0000256" key="4">
    <source>
        <dbReference type="ARBA" id="ARBA00022679"/>
    </source>
</evidence>
<dbReference type="PANTHER" id="PTHR21461">
    <property type="entry name" value="GLYCOSYLTRANSFERASE FAMILY 92 PROTEIN"/>
    <property type="match status" value="1"/>
</dbReference>
<comment type="similarity">
    <text evidence="2 8">Belongs to the glycosyltransferase 92 family.</text>
</comment>
<dbReference type="GO" id="GO:0005737">
    <property type="term" value="C:cytoplasm"/>
    <property type="evidence" value="ECO:0007669"/>
    <property type="project" value="TreeGrafter"/>
</dbReference>
<gene>
    <name evidence="9" type="ORF">CYNAS_LOCUS18285</name>
</gene>
<keyword evidence="10" id="KW-1185">Reference proteome</keyword>
<evidence type="ECO:0000256" key="8">
    <source>
        <dbReference type="RuleBase" id="RU366017"/>
    </source>
</evidence>
<evidence type="ECO:0000256" key="1">
    <source>
        <dbReference type="ARBA" id="ARBA00004167"/>
    </source>
</evidence>
<keyword evidence="3 8" id="KW-0328">Glycosyltransferase</keyword>
<proteinExistence type="inferred from homology"/>
<keyword evidence="4 8" id="KW-0808">Transferase</keyword>
<keyword evidence="7" id="KW-0472">Membrane</keyword>
<dbReference type="PANTHER" id="PTHR21461:SF40">
    <property type="entry name" value="GLYCOSYLTRANSFERASE FAMILY 92 PROTEIN"/>
    <property type="match status" value="1"/>
</dbReference>
<evidence type="ECO:0000313" key="9">
    <source>
        <dbReference type="EMBL" id="CAJ0606302.1"/>
    </source>
</evidence>
<evidence type="ECO:0000313" key="10">
    <source>
        <dbReference type="Proteomes" id="UP001176961"/>
    </source>
</evidence>
<keyword evidence="5" id="KW-0812">Transmembrane</keyword>
<dbReference type="InterPro" id="IPR008166">
    <property type="entry name" value="Glyco_transf_92"/>
</dbReference>
<sequence length="243" mass="28378">MSITEEKEEEVTFLVPVLDRTITKPKYDLSVCLAPMYGNESKWLMLTEVIEHYKLQGVQHLYVYVKDIDDYSHLVLDDYEKSGEIEVVYLEENKTDLIRNGMLLGCRRRLCSMKQDEHAKRTQVNPHQLGPPDKKCRHIMMTFIGELTLKQHLPTLVFHNTSAIAPANHIAKCVIDPARGAYVDSLRKGLLSWVQRCSRTTRKSPYTALSCSQRQFWKTMDTEYFEEIEDSRKVWQLYNDQLS</sequence>
<dbReference type="GO" id="GO:0016020">
    <property type="term" value="C:membrane"/>
    <property type="evidence" value="ECO:0007669"/>
    <property type="project" value="UniProtKB-SubCell"/>
</dbReference>
<dbReference type="Proteomes" id="UP001176961">
    <property type="component" value="Unassembled WGS sequence"/>
</dbReference>
<dbReference type="EC" id="2.4.1.-" evidence="8"/>
<evidence type="ECO:0000256" key="6">
    <source>
        <dbReference type="ARBA" id="ARBA00022989"/>
    </source>
</evidence>
<comment type="caution">
    <text evidence="9">The sequence shown here is derived from an EMBL/GenBank/DDBJ whole genome shotgun (WGS) entry which is preliminary data.</text>
</comment>
<evidence type="ECO:0000256" key="5">
    <source>
        <dbReference type="ARBA" id="ARBA00022692"/>
    </source>
</evidence>
<keyword evidence="6" id="KW-1133">Transmembrane helix</keyword>
<name>A0AA36H981_CYLNA</name>